<proteinExistence type="predicted"/>
<dbReference type="OrthoDB" id="204924at2157"/>
<feature type="compositionally biased region" description="Acidic residues" evidence="1">
    <location>
        <begin position="138"/>
        <end position="178"/>
    </location>
</feature>
<feature type="region of interest" description="Disordered" evidence="1">
    <location>
        <begin position="55"/>
        <end position="81"/>
    </location>
</feature>
<dbReference type="EMBL" id="FTNP01000003">
    <property type="protein sequence ID" value="SIR80665.1"/>
    <property type="molecule type" value="Genomic_DNA"/>
</dbReference>
<evidence type="ECO:0000313" key="2">
    <source>
        <dbReference type="EMBL" id="APX96241.1"/>
    </source>
</evidence>
<name>A0A1N7DYB3_9EURY</name>
<dbReference type="PROSITE" id="PS51257">
    <property type="entry name" value="PROKAR_LIPOPROTEIN"/>
    <property type="match status" value="1"/>
</dbReference>
<reference evidence="3 4" key="2">
    <citation type="submission" date="2017-01" db="EMBL/GenBank/DDBJ databases">
        <authorList>
            <person name="Mah S.A."/>
            <person name="Swanson W.J."/>
            <person name="Moy G.W."/>
            <person name="Vacquier V.D."/>
        </authorList>
    </citation>
    <scope>NUCLEOTIDE SEQUENCE [LARGE SCALE GENOMIC DNA]</scope>
    <source>
        <strain evidence="3 4">CGMCC 1.8909</strain>
    </source>
</reference>
<evidence type="ECO:0000256" key="1">
    <source>
        <dbReference type="SAM" id="MobiDB-lite"/>
    </source>
</evidence>
<feature type="region of interest" description="Disordered" evidence="1">
    <location>
        <begin position="124"/>
        <end position="178"/>
    </location>
</feature>
<evidence type="ECO:0000313" key="4">
    <source>
        <dbReference type="Proteomes" id="UP000185687"/>
    </source>
</evidence>
<protein>
    <submittedName>
        <fullName evidence="3">Uncharacterized protein</fullName>
    </submittedName>
</protein>
<gene>
    <name evidence="2" type="ORF">BB347_06165</name>
    <name evidence="3" type="ORF">SAMN05421809_2317</name>
</gene>
<dbReference type="AlphaFoldDB" id="A0A1N7DYB3"/>
<evidence type="ECO:0000313" key="3">
    <source>
        <dbReference type="EMBL" id="SIR80665.1"/>
    </source>
</evidence>
<accession>A0A1N7DYB3</accession>
<dbReference type="KEGG" id="hda:BB347_06165"/>
<dbReference type="GeneID" id="30955510"/>
<dbReference type="Proteomes" id="UP000185687">
    <property type="component" value="Unassembled WGS sequence"/>
</dbReference>
<organism evidence="3 4">
    <name type="scientific">Natronorubrum daqingense</name>
    <dbReference type="NCBI Taxonomy" id="588898"/>
    <lineage>
        <taxon>Archaea</taxon>
        <taxon>Methanobacteriati</taxon>
        <taxon>Methanobacteriota</taxon>
        <taxon>Stenosarchaea group</taxon>
        <taxon>Halobacteria</taxon>
        <taxon>Halobacteriales</taxon>
        <taxon>Natrialbaceae</taxon>
        <taxon>Natronorubrum</taxon>
    </lineage>
</organism>
<keyword evidence="4" id="KW-1185">Reference proteome</keyword>
<sequence length="178" mass="19129">MNRRTLLQSAGVAATVGLAGCVDGVREHFGLQGIVPIEIHSEAEESRSIVLEARERETGRESYEQSITVGPNETVGPPNLNRNEQSLRIAEIHDDEEGEVLEASITEDSQLVVIEITDDEMTVEVDEGDDAENHTVEDDSSGVDDSAEDDDAGDDDADDPASGDSDDAENTDEDDADD</sequence>
<dbReference type="EMBL" id="CP019327">
    <property type="protein sequence ID" value="APX96241.1"/>
    <property type="molecule type" value="Genomic_DNA"/>
</dbReference>
<evidence type="ECO:0000313" key="5">
    <source>
        <dbReference type="Proteomes" id="UP000187321"/>
    </source>
</evidence>
<dbReference type="RefSeq" id="WP_076582032.1">
    <property type="nucleotide sequence ID" value="NZ_CP019327.1"/>
</dbReference>
<dbReference type="Proteomes" id="UP000187321">
    <property type="component" value="Chromosome"/>
</dbReference>
<reference evidence="2 5" key="1">
    <citation type="submission" date="2017-01" db="EMBL/GenBank/DDBJ databases">
        <title>Complete genome sequence of Haloterrigena daqingensis type strain (JX313T).</title>
        <authorList>
            <person name="Shuang W."/>
        </authorList>
    </citation>
    <scope>NUCLEOTIDE SEQUENCE [LARGE SCALE GENOMIC DNA]</scope>
    <source>
        <strain evidence="2 5">JX313</strain>
    </source>
</reference>